<dbReference type="Proteomes" id="UP000198327">
    <property type="component" value="Unassembled WGS sequence"/>
</dbReference>
<dbReference type="GO" id="GO:0003700">
    <property type="term" value="F:DNA-binding transcription factor activity"/>
    <property type="evidence" value="ECO:0007669"/>
    <property type="project" value="TreeGrafter"/>
</dbReference>
<keyword evidence="3" id="KW-0804">Transcription</keyword>
<gene>
    <name evidence="7" type="ORF">SAMN05421642_11899</name>
</gene>
<dbReference type="PANTHER" id="PTHR30055">
    <property type="entry name" value="HTH-TYPE TRANSCRIPTIONAL REGULATOR RUTR"/>
    <property type="match status" value="1"/>
</dbReference>
<name>A0A239MJS9_9NOCA</name>
<keyword evidence="8" id="KW-1185">Reference proteome</keyword>
<reference evidence="8" key="1">
    <citation type="submission" date="2017-06" db="EMBL/GenBank/DDBJ databases">
        <authorList>
            <person name="Varghese N."/>
            <person name="Submissions S."/>
        </authorList>
    </citation>
    <scope>NUCLEOTIDE SEQUENCE [LARGE SCALE GENOMIC DNA]</scope>
    <source>
        <strain evidence="8">JCM 23211</strain>
    </source>
</reference>
<evidence type="ECO:0000313" key="7">
    <source>
        <dbReference type="EMBL" id="SNT42533.1"/>
    </source>
</evidence>
<dbReference type="InterPro" id="IPR050109">
    <property type="entry name" value="HTH-type_TetR-like_transc_reg"/>
</dbReference>
<proteinExistence type="predicted"/>
<dbReference type="InterPro" id="IPR041490">
    <property type="entry name" value="KstR2_TetR_C"/>
</dbReference>
<dbReference type="PROSITE" id="PS50977">
    <property type="entry name" value="HTH_TETR_2"/>
    <property type="match status" value="1"/>
</dbReference>
<evidence type="ECO:0000313" key="8">
    <source>
        <dbReference type="Proteomes" id="UP000198327"/>
    </source>
</evidence>
<evidence type="ECO:0000256" key="2">
    <source>
        <dbReference type="ARBA" id="ARBA00023125"/>
    </source>
</evidence>
<feature type="region of interest" description="Disordered" evidence="5">
    <location>
        <begin position="1"/>
        <end position="21"/>
    </location>
</feature>
<accession>A0A239MJS9</accession>
<protein>
    <submittedName>
        <fullName evidence="7">Regulatory protein, tetR family</fullName>
    </submittedName>
</protein>
<organism evidence="7 8">
    <name type="scientific">Rhodococcoides kyotonense</name>
    <dbReference type="NCBI Taxonomy" id="398843"/>
    <lineage>
        <taxon>Bacteria</taxon>
        <taxon>Bacillati</taxon>
        <taxon>Actinomycetota</taxon>
        <taxon>Actinomycetes</taxon>
        <taxon>Mycobacteriales</taxon>
        <taxon>Nocardiaceae</taxon>
        <taxon>Rhodococcoides</taxon>
    </lineage>
</organism>
<keyword evidence="2 4" id="KW-0238">DNA-binding</keyword>
<dbReference type="Pfam" id="PF00440">
    <property type="entry name" value="TetR_N"/>
    <property type="match status" value="1"/>
</dbReference>
<feature type="compositionally biased region" description="Basic and acidic residues" evidence="5">
    <location>
        <begin position="7"/>
        <end position="21"/>
    </location>
</feature>
<evidence type="ECO:0000256" key="5">
    <source>
        <dbReference type="SAM" id="MobiDB-lite"/>
    </source>
</evidence>
<dbReference type="Gene3D" id="1.10.10.60">
    <property type="entry name" value="Homeodomain-like"/>
    <property type="match status" value="1"/>
</dbReference>
<feature type="domain" description="HTH tetR-type" evidence="6">
    <location>
        <begin position="22"/>
        <end position="82"/>
    </location>
</feature>
<dbReference type="AlphaFoldDB" id="A0A239MJS9"/>
<dbReference type="STRING" id="398843.A3K89_13075"/>
<evidence type="ECO:0000256" key="4">
    <source>
        <dbReference type="PROSITE-ProRule" id="PRU00335"/>
    </source>
</evidence>
<dbReference type="SUPFAM" id="SSF46689">
    <property type="entry name" value="Homeodomain-like"/>
    <property type="match status" value="1"/>
</dbReference>
<dbReference type="GO" id="GO:0000976">
    <property type="term" value="F:transcription cis-regulatory region binding"/>
    <property type="evidence" value="ECO:0007669"/>
    <property type="project" value="TreeGrafter"/>
</dbReference>
<dbReference type="Gene3D" id="1.10.357.10">
    <property type="entry name" value="Tetracycline Repressor, domain 2"/>
    <property type="match status" value="1"/>
</dbReference>
<evidence type="ECO:0000256" key="3">
    <source>
        <dbReference type="ARBA" id="ARBA00023163"/>
    </source>
</evidence>
<dbReference type="PRINTS" id="PR00455">
    <property type="entry name" value="HTHTETR"/>
</dbReference>
<sequence length="204" mass="22500">MTMQSTHRLEEKPATLRDQKKAERRQQLLQAAASLFAERGFSSVRLEDLGAAVGISGPAVYRHFSGKEAVLVELLVGISEYLLDGGRRVVEEGASGADTTSDLIDFHLDFAFESPALIRIQDRDLESLPDASRRSVRRMQREYVELWVSALCDADTGLGESDARTKAHAVFGLINSTPYSAGKAPSRHARLLLRDMVFGALRLN</sequence>
<dbReference type="FunFam" id="1.10.10.60:FF:000141">
    <property type="entry name" value="TetR family transcriptional regulator"/>
    <property type="match status" value="1"/>
</dbReference>
<dbReference type="InterPro" id="IPR001647">
    <property type="entry name" value="HTH_TetR"/>
</dbReference>
<dbReference type="GO" id="GO:0045892">
    <property type="term" value="P:negative regulation of DNA-templated transcription"/>
    <property type="evidence" value="ECO:0007669"/>
    <property type="project" value="UniProtKB-ARBA"/>
</dbReference>
<evidence type="ECO:0000259" key="6">
    <source>
        <dbReference type="PROSITE" id="PS50977"/>
    </source>
</evidence>
<dbReference type="EMBL" id="FZOW01000018">
    <property type="protein sequence ID" value="SNT42533.1"/>
    <property type="molecule type" value="Genomic_DNA"/>
</dbReference>
<dbReference type="Pfam" id="PF17932">
    <property type="entry name" value="TetR_C_24"/>
    <property type="match status" value="1"/>
</dbReference>
<keyword evidence="1" id="KW-0805">Transcription regulation</keyword>
<evidence type="ECO:0000256" key="1">
    <source>
        <dbReference type="ARBA" id="ARBA00023015"/>
    </source>
</evidence>
<dbReference type="InterPro" id="IPR009057">
    <property type="entry name" value="Homeodomain-like_sf"/>
</dbReference>
<dbReference type="PANTHER" id="PTHR30055:SF237">
    <property type="entry name" value="TRANSCRIPTIONAL REPRESSOR MCE3R"/>
    <property type="match status" value="1"/>
</dbReference>
<feature type="DNA-binding region" description="H-T-H motif" evidence="4">
    <location>
        <begin position="45"/>
        <end position="64"/>
    </location>
</feature>